<sequence>MIQFLLAITVIVDSFEESALGPMRLSQTQFTSSVLMYVLGLPTTHLPLAEVTSPKEAASLEAAETKEDELRLTIAAAVRIRRAESEKLGLEFDCMVLAEDG</sequence>
<dbReference type="AlphaFoldDB" id="A0A8T1W0U3"/>
<dbReference type="Proteomes" id="UP000693981">
    <property type="component" value="Unassembled WGS sequence"/>
</dbReference>
<name>A0A8T1W0U3_9STRA</name>
<organism evidence="1 2">
    <name type="scientific">Phytophthora boehmeriae</name>
    <dbReference type="NCBI Taxonomy" id="109152"/>
    <lineage>
        <taxon>Eukaryota</taxon>
        <taxon>Sar</taxon>
        <taxon>Stramenopiles</taxon>
        <taxon>Oomycota</taxon>
        <taxon>Peronosporomycetes</taxon>
        <taxon>Peronosporales</taxon>
        <taxon>Peronosporaceae</taxon>
        <taxon>Phytophthora</taxon>
    </lineage>
</organism>
<comment type="caution">
    <text evidence="1">The sequence shown here is derived from an EMBL/GenBank/DDBJ whole genome shotgun (WGS) entry which is preliminary data.</text>
</comment>
<gene>
    <name evidence="1" type="ORF">PHYBOEH_008988</name>
</gene>
<proteinExistence type="predicted"/>
<evidence type="ECO:0000313" key="2">
    <source>
        <dbReference type="Proteomes" id="UP000693981"/>
    </source>
</evidence>
<accession>A0A8T1W0U3</accession>
<keyword evidence="2" id="KW-1185">Reference proteome</keyword>
<reference evidence="1" key="1">
    <citation type="submission" date="2021-02" db="EMBL/GenBank/DDBJ databases">
        <authorList>
            <person name="Palmer J.M."/>
        </authorList>
    </citation>
    <scope>NUCLEOTIDE SEQUENCE</scope>
    <source>
        <strain evidence="1">SCRP23</strain>
    </source>
</reference>
<protein>
    <submittedName>
        <fullName evidence="1">Uncharacterized protein</fullName>
    </submittedName>
</protein>
<dbReference type="EMBL" id="JAGDFL010000545">
    <property type="protein sequence ID" value="KAG7385574.1"/>
    <property type="molecule type" value="Genomic_DNA"/>
</dbReference>
<evidence type="ECO:0000313" key="1">
    <source>
        <dbReference type="EMBL" id="KAG7385574.1"/>
    </source>
</evidence>